<gene>
    <name evidence="8" type="ORF">E1283_02075</name>
</gene>
<comment type="subcellular location">
    <subcellularLocation>
        <location evidence="6">Cell membrane</location>
        <topology evidence="6">Multi-pass membrane protein</topology>
    </subcellularLocation>
    <subcellularLocation>
        <location evidence="1">Membrane</location>
        <topology evidence="1">Multi-pass membrane protein</topology>
    </subcellularLocation>
</comment>
<keyword evidence="6" id="KW-1003">Cell membrane</keyword>
<dbReference type="PANTHER" id="PTHR43027">
    <property type="entry name" value="DOXORUBICIN RESISTANCE ABC TRANSPORTER PERMEASE PROTEIN DRRC-RELATED"/>
    <property type="match status" value="1"/>
</dbReference>
<dbReference type="InterPro" id="IPR013525">
    <property type="entry name" value="ABC2_TM"/>
</dbReference>
<comment type="caution">
    <text evidence="8">The sequence shown here is derived from an EMBL/GenBank/DDBJ whole genome shotgun (WGS) entry which is preliminary data.</text>
</comment>
<feature type="domain" description="ABC transmembrane type-2" evidence="7">
    <location>
        <begin position="27"/>
        <end position="253"/>
    </location>
</feature>
<keyword evidence="4 6" id="KW-0472">Membrane</keyword>
<dbReference type="EMBL" id="SMKI01000011">
    <property type="protein sequence ID" value="TDC79789.1"/>
    <property type="molecule type" value="Genomic_DNA"/>
</dbReference>
<dbReference type="PIRSF" id="PIRSF006648">
    <property type="entry name" value="DrrB"/>
    <property type="match status" value="1"/>
</dbReference>
<dbReference type="OrthoDB" id="3217868at2"/>
<reference evidence="8 9" key="1">
    <citation type="submission" date="2019-03" db="EMBL/GenBank/DDBJ databases">
        <title>Draft genome sequences of novel Actinobacteria.</title>
        <authorList>
            <person name="Sahin N."/>
            <person name="Ay H."/>
            <person name="Saygin H."/>
        </authorList>
    </citation>
    <scope>NUCLEOTIDE SEQUENCE [LARGE SCALE GENOMIC DNA]</scope>
    <source>
        <strain evidence="8 9">DSM 41900</strain>
    </source>
</reference>
<dbReference type="InterPro" id="IPR047817">
    <property type="entry name" value="ABC2_TM_bact-type"/>
</dbReference>
<dbReference type="InterPro" id="IPR052902">
    <property type="entry name" value="ABC-2_transporter"/>
</dbReference>
<dbReference type="GO" id="GO:0043190">
    <property type="term" value="C:ATP-binding cassette (ABC) transporter complex"/>
    <property type="evidence" value="ECO:0007669"/>
    <property type="project" value="InterPro"/>
</dbReference>
<feature type="transmembrane region" description="Helical" evidence="6">
    <location>
        <begin position="173"/>
        <end position="193"/>
    </location>
</feature>
<name>A0A4R4TZW5_9ACTN</name>
<keyword evidence="5" id="KW-0046">Antibiotic resistance</keyword>
<comment type="similarity">
    <text evidence="6">Belongs to the ABC-2 integral membrane protein family.</text>
</comment>
<evidence type="ECO:0000256" key="6">
    <source>
        <dbReference type="RuleBase" id="RU361157"/>
    </source>
</evidence>
<evidence type="ECO:0000256" key="3">
    <source>
        <dbReference type="ARBA" id="ARBA00022989"/>
    </source>
</evidence>
<dbReference type="PANTHER" id="PTHR43027:SF2">
    <property type="entry name" value="TRANSPORT PERMEASE PROTEIN"/>
    <property type="match status" value="1"/>
</dbReference>
<evidence type="ECO:0000256" key="2">
    <source>
        <dbReference type="ARBA" id="ARBA00022692"/>
    </source>
</evidence>
<feature type="transmembrane region" description="Helical" evidence="6">
    <location>
        <begin position="107"/>
        <end position="131"/>
    </location>
</feature>
<feature type="transmembrane region" description="Helical" evidence="6">
    <location>
        <begin position="29"/>
        <end position="49"/>
    </location>
</feature>
<proteinExistence type="inferred from homology"/>
<evidence type="ECO:0000259" key="7">
    <source>
        <dbReference type="PROSITE" id="PS51012"/>
    </source>
</evidence>
<feature type="transmembrane region" description="Helical" evidence="6">
    <location>
        <begin position="229"/>
        <end position="250"/>
    </location>
</feature>
<dbReference type="GO" id="GO:0140359">
    <property type="term" value="F:ABC-type transporter activity"/>
    <property type="evidence" value="ECO:0007669"/>
    <property type="project" value="InterPro"/>
</dbReference>
<sequence length="253" mass="26557">MSTAALSPRATTAVLRAEARLFRREPATLFWVVLFPTLLLGILGAIPSFREANDDLDGLRTIDVYVPVVVLLALIMAGIQGMPAVVAGYREHGVLRRMSTTPIPPSALLGAQMGLHGAAALGSALFSLAAGRLVFDVALPRQAFGYGLALLLSVAAALALGTLATALARTTKAANAIGTSVTFPMMFCAGLWLPVQAMPDVLARIVELTPFGAASLALGQAAGGDWPGWSHLGVLTLWTVVLTAASVRWFRWE</sequence>
<keyword evidence="3 6" id="KW-1133">Transmembrane helix</keyword>
<protein>
    <recommendedName>
        <fullName evidence="6">Transport permease protein</fullName>
    </recommendedName>
</protein>
<evidence type="ECO:0000256" key="4">
    <source>
        <dbReference type="ARBA" id="ARBA00023136"/>
    </source>
</evidence>
<dbReference type="Pfam" id="PF01061">
    <property type="entry name" value="ABC2_membrane"/>
    <property type="match status" value="1"/>
</dbReference>
<accession>A0A4R4TZW5</accession>
<dbReference type="RefSeq" id="WP_132815924.1">
    <property type="nucleotide sequence ID" value="NZ_SMKI01000011.1"/>
</dbReference>
<feature type="transmembrane region" description="Helical" evidence="6">
    <location>
        <begin position="64"/>
        <end position="86"/>
    </location>
</feature>
<evidence type="ECO:0000313" key="9">
    <source>
        <dbReference type="Proteomes" id="UP000295345"/>
    </source>
</evidence>
<dbReference type="PROSITE" id="PS51012">
    <property type="entry name" value="ABC_TM2"/>
    <property type="match status" value="1"/>
</dbReference>
<keyword evidence="2 6" id="KW-0812">Transmembrane</keyword>
<keyword evidence="6" id="KW-0813">Transport</keyword>
<dbReference type="InterPro" id="IPR000412">
    <property type="entry name" value="ABC_2_transport"/>
</dbReference>
<dbReference type="AlphaFoldDB" id="A0A4R4TZW5"/>
<evidence type="ECO:0000256" key="1">
    <source>
        <dbReference type="ARBA" id="ARBA00004141"/>
    </source>
</evidence>
<organism evidence="8 9">
    <name type="scientific">Streptomyces hainanensis</name>
    <dbReference type="NCBI Taxonomy" id="402648"/>
    <lineage>
        <taxon>Bacteria</taxon>
        <taxon>Bacillati</taxon>
        <taxon>Actinomycetota</taxon>
        <taxon>Actinomycetes</taxon>
        <taxon>Kitasatosporales</taxon>
        <taxon>Streptomycetaceae</taxon>
        <taxon>Streptomyces</taxon>
    </lineage>
</organism>
<dbReference type="GO" id="GO:0046677">
    <property type="term" value="P:response to antibiotic"/>
    <property type="evidence" value="ECO:0007669"/>
    <property type="project" value="UniProtKB-KW"/>
</dbReference>
<feature type="transmembrane region" description="Helical" evidence="6">
    <location>
        <begin position="143"/>
        <end position="166"/>
    </location>
</feature>
<evidence type="ECO:0000256" key="5">
    <source>
        <dbReference type="ARBA" id="ARBA00023251"/>
    </source>
</evidence>
<keyword evidence="9" id="KW-1185">Reference proteome</keyword>
<dbReference type="Proteomes" id="UP000295345">
    <property type="component" value="Unassembled WGS sequence"/>
</dbReference>
<evidence type="ECO:0000313" key="8">
    <source>
        <dbReference type="EMBL" id="TDC79789.1"/>
    </source>
</evidence>